<gene>
    <name evidence="2" type="ORF">CIMG_06357</name>
</gene>
<evidence type="ECO:0000313" key="3">
    <source>
        <dbReference type="Proteomes" id="UP000001261"/>
    </source>
</evidence>
<dbReference type="InParanoid" id="J3K7Z9"/>
<reference evidence="3" key="1">
    <citation type="journal article" date="2009" name="Genome Res.">
        <title>Comparative genomic analyses of the human fungal pathogens Coccidioides and their relatives.</title>
        <authorList>
            <person name="Sharpton T.J."/>
            <person name="Stajich J.E."/>
            <person name="Rounsley S.D."/>
            <person name="Gardner M.J."/>
            <person name="Wortman J.R."/>
            <person name="Jordar V.S."/>
            <person name="Maiti R."/>
            <person name="Kodira C.D."/>
            <person name="Neafsey D.E."/>
            <person name="Zeng Q."/>
            <person name="Hung C.-Y."/>
            <person name="McMahan C."/>
            <person name="Muszewska A."/>
            <person name="Grynberg M."/>
            <person name="Mandel M.A."/>
            <person name="Kellner E.M."/>
            <person name="Barker B.M."/>
            <person name="Galgiani J.N."/>
            <person name="Orbach M.J."/>
            <person name="Kirkland T.N."/>
            <person name="Cole G.T."/>
            <person name="Henn M.R."/>
            <person name="Birren B.W."/>
            <person name="Taylor J.W."/>
        </authorList>
    </citation>
    <scope>NUCLEOTIDE SEQUENCE [LARGE SCALE GENOMIC DNA]</scope>
    <source>
        <strain evidence="3">RS</strain>
    </source>
</reference>
<dbReference type="Proteomes" id="UP000001261">
    <property type="component" value="Unassembled WGS sequence"/>
</dbReference>
<protein>
    <submittedName>
        <fullName evidence="2">Uncharacterized protein</fullName>
    </submittedName>
</protein>
<organism evidence="2 3">
    <name type="scientific">Coccidioides immitis (strain RS)</name>
    <name type="common">Valley fever fungus</name>
    <dbReference type="NCBI Taxonomy" id="246410"/>
    <lineage>
        <taxon>Eukaryota</taxon>
        <taxon>Fungi</taxon>
        <taxon>Dikarya</taxon>
        <taxon>Ascomycota</taxon>
        <taxon>Pezizomycotina</taxon>
        <taxon>Eurotiomycetes</taxon>
        <taxon>Eurotiomycetidae</taxon>
        <taxon>Onygenales</taxon>
        <taxon>Onygenaceae</taxon>
        <taxon>Coccidioides</taxon>
    </lineage>
</organism>
<name>J3K7Z9_COCIM</name>
<accession>J3K7Z9</accession>
<dbReference type="KEGG" id="cim:CIMG_06357"/>
<feature type="compositionally biased region" description="Polar residues" evidence="1">
    <location>
        <begin position="161"/>
        <end position="172"/>
    </location>
</feature>
<keyword evidence="3" id="KW-1185">Reference proteome</keyword>
<sequence length="172" mass="19105">MPYKQARFGRSAPKLDLIWFKGIMVEKFPEAAKSHQSTPLRAIDSCLQIRDAQANQRDSHLAGGLANGEGEGPAAGGFEWPIFVVALRFLLSPCWRLDMMEICTTLAFFLEKAVMPGAKKTVDERAEHGKAERGGPEQDRRLARLELPKFVHNRGAKERCQATSTKSLPPSD</sequence>
<feature type="region of interest" description="Disordered" evidence="1">
    <location>
        <begin position="121"/>
        <end position="172"/>
    </location>
</feature>
<feature type="compositionally biased region" description="Basic and acidic residues" evidence="1">
    <location>
        <begin position="121"/>
        <end position="160"/>
    </location>
</feature>
<dbReference type="AlphaFoldDB" id="J3K7Z9"/>
<dbReference type="VEuPathDB" id="FungiDB:CIMG_06357"/>
<evidence type="ECO:0000313" key="2">
    <source>
        <dbReference type="EMBL" id="EAS30878.3"/>
    </source>
</evidence>
<proteinExistence type="predicted"/>
<evidence type="ECO:0000256" key="1">
    <source>
        <dbReference type="SAM" id="MobiDB-lite"/>
    </source>
</evidence>
<dbReference type="RefSeq" id="XP_001242461.2">
    <property type="nucleotide sequence ID" value="XM_001242460.2"/>
</dbReference>
<reference evidence="3" key="2">
    <citation type="journal article" date="2010" name="Genome Res.">
        <title>Population genomic sequencing of Coccidioides fungi reveals recent hybridization and transposon control.</title>
        <authorList>
            <person name="Neafsey D.E."/>
            <person name="Barker B.M."/>
            <person name="Sharpton T.J."/>
            <person name="Stajich J.E."/>
            <person name="Park D.J."/>
            <person name="Whiston E."/>
            <person name="Hung C.-Y."/>
            <person name="McMahan C."/>
            <person name="White J."/>
            <person name="Sykes S."/>
            <person name="Heiman D."/>
            <person name="Young S."/>
            <person name="Zeng Q."/>
            <person name="Abouelleil A."/>
            <person name="Aftuck L."/>
            <person name="Bessette D."/>
            <person name="Brown A."/>
            <person name="FitzGerald M."/>
            <person name="Lui A."/>
            <person name="Macdonald J.P."/>
            <person name="Priest M."/>
            <person name="Orbach M.J."/>
            <person name="Galgiani J.N."/>
            <person name="Kirkland T.N."/>
            <person name="Cole G.T."/>
            <person name="Birren B.W."/>
            <person name="Henn M.R."/>
            <person name="Taylor J.W."/>
            <person name="Rounsley S.D."/>
        </authorList>
    </citation>
    <scope>GENOME REANNOTATION</scope>
    <source>
        <strain evidence="3">RS</strain>
    </source>
</reference>
<dbReference type="EMBL" id="GG704912">
    <property type="protein sequence ID" value="EAS30878.3"/>
    <property type="molecule type" value="Genomic_DNA"/>
</dbReference>
<dbReference type="GeneID" id="4561072"/>